<accession>A0A9K3LIJ2</accession>
<evidence type="ECO:0000313" key="3">
    <source>
        <dbReference type="EMBL" id="KAG7362777.1"/>
    </source>
</evidence>
<reference evidence="3" key="1">
    <citation type="journal article" date="2021" name="Sci. Rep.">
        <title>Diploid genomic architecture of Nitzschia inconspicua, an elite biomass production diatom.</title>
        <authorList>
            <person name="Oliver A."/>
            <person name="Podell S."/>
            <person name="Pinowska A."/>
            <person name="Traller J.C."/>
            <person name="Smith S.R."/>
            <person name="McClure R."/>
            <person name="Beliaev A."/>
            <person name="Bohutskyi P."/>
            <person name="Hill E.A."/>
            <person name="Rabines A."/>
            <person name="Zheng H."/>
            <person name="Allen L.Z."/>
            <person name="Kuo A."/>
            <person name="Grigoriev I.V."/>
            <person name="Allen A.E."/>
            <person name="Hazlebeck D."/>
            <person name="Allen E.E."/>
        </authorList>
    </citation>
    <scope>NUCLEOTIDE SEQUENCE</scope>
    <source>
        <strain evidence="3">Hildebrandi</strain>
    </source>
</reference>
<dbReference type="PANTHER" id="PTHR13542">
    <property type="entry name" value="LSM12 HOMOLOG"/>
    <property type="match status" value="1"/>
</dbReference>
<evidence type="ECO:0000256" key="1">
    <source>
        <dbReference type="SAM" id="MobiDB-lite"/>
    </source>
</evidence>
<dbReference type="SMART" id="SM00995">
    <property type="entry name" value="AD"/>
    <property type="match status" value="1"/>
</dbReference>
<evidence type="ECO:0000313" key="4">
    <source>
        <dbReference type="Proteomes" id="UP000693970"/>
    </source>
</evidence>
<comment type="caution">
    <text evidence="3">The sequence shown here is derived from an EMBL/GenBank/DDBJ whole genome shotgun (WGS) entry which is preliminary data.</text>
</comment>
<organism evidence="3 4">
    <name type="scientific">Nitzschia inconspicua</name>
    <dbReference type="NCBI Taxonomy" id="303405"/>
    <lineage>
        <taxon>Eukaryota</taxon>
        <taxon>Sar</taxon>
        <taxon>Stramenopiles</taxon>
        <taxon>Ochrophyta</taxon>
        <taxon>Bacillariophyta</taxon>
        <taxon>Bacillariophyceae</taxon>
        <taxon>Bacillariophycidae</taxon>
        <taxon>Bacillariales</taxon>
        <taxon>Bacillariaceae</taxon>
        <taxon>Nitzschia</taxon>
    </lineage>
</organism>
<reference evidence="3" key="2">
    <citation type="submission" date="2021-04" db="EMBL/GenBank/DDBJ databases">
        <authorList>
            <person name="Podell S."/>
        </authorList>
    </citation>
    <scope>NUCLEOTIDE SEQUENCE</scope>
    <source>
        <strain evidence="3">Hildebrandi</strain>
    </source>
</reference>
<protein>
    <submittedName>
        <fullName evidence="3">Anticodon-binding domain containing protein</fullName>
    </submittedName>
</protein>
<dbReference type="Proteomes" id="UP000693970">
    <property type="component" value="Unassembled WGS sequence"/>
</dbReference>
<name>A0A9K3LIJ2_9STRA</name>
<dbReference type="InterPro" id="IPR047574">
    <property type="entry name" value="AD"/>
</dbReference>
<keyword evidence="4" id="KW-1185">Reference proteome</keyword>
<dbReference type="OrthoDB" id="1057137at2759"/>
<dbReference type="AlphaFoldDB" id="A0A9K3LIJ2"/>
<dbReference type="InterPro" id="IPR039683">
    <property type="entry name" value="Lsm12-like"/>
</dbReference>
<sequence length="188" mass="20345">MKASGGGGESSSSTIGTSQAALCSKYPISSQWELTLKNGEVVKGEIYCTDPVADVVVLRDPLKDVRMIAASSINASKQMSEASPDAQQKQSVNDNMIHSKRALEEREKRAIRIAQDSLKHLNPKATTKGQAVFDRLLKACKDVSWKGESIIVLDSIQVDPPYAQENCKLLQEGSGKGSLERVQKIVSA</sequence>
<dbReference type="Pfam" id="PF09793">
    <property type="entry name" value="AD"/>
    <property type="match status" value="1"/>
</dbReference>
<feature type="domain" description="AD" evidence="2">
    <location>
        <begin position="96"/>
        <end position="188"/>
    </location>
</feature>
<proteinExistence type="predicted"/>
<evidence type="ECO:0000259" key="2">
    <source>
        <dbReference type="PROSITE" id="PS52001"/>
    </source>
</evidence>
<gene>
    <name evidence="3" type="ORF">IV203_026137</name>
</gene>
<dbReference type="InterPro" id="IPR019181">
    <property type="entry name" value="LSM12_ABD"/>
</dbReference>
<feature type="region of interest" description="Disordered" evidence="1">
    <location>
        <begin position="76"/>
        <end position="95"/>
    </location>
</feature>
<dbReference type="EMBL" id="JAGRRH010000010">
    <property type="protein sequence ID" value="KAG7362777.1"/>
    <property type="molecule type" value="Genomic_DNA"/>
</dbReference>
<dbReference type="PROSITE" id="PS52001">
    <property type="entry name" value="AD"/>
    <property type="match status" value="1"/>
</dbReference>